<reference evidence="2" key="1">
    <citation type="submission" date="2021-01" db="EMBL/GenBank/DDBJ databases">
        <authorList>
            <person name="Corre E."/>
            <person name="Pelletier E."/>
            <person name="Niang G."/>
            <person name="Scheremetjew M."/>
            <person name="Finn R."/>
            <person name="Kale V."/>
            <person name="Holt S."/>
            <person name="Cochrane G."/>
            <person name="Meng A."/>
            <person name="Brown T."/>
            <person name="Cohen L."/>
        </authorList>
    </citation>
    <scope>NUCLEOTIDE SEQUENCE</scope>
    <source>
        <strain evidence="2">PLY182g</strain>
    </source>
</reference>
<dbReference type="AlphaFoldDB" id="A0A7S0QBF7"/>
<dbReference type="EMBL" id="HBEY01051134">
    <property type="protein sequence ID" value="CAD8621188.1"/>
    <property type="molecule type" value="Transcribed_RNA"/>
</dbReference>
<feature type="chain" id="PRO_5031543408" evidence="1">
    <location>
        <begin position="29"/>
        <end position="164"/>
    </location>
</feature>
<feature type="signal peptide" evidence="1">
    <location>
        <begin position="1"/>
        <end position="28"/>
    </location>
</feature>
<evidence type="ECO:0000256" key="1">
    <source>
        <dbReference type="SAM" id="SignalP"/>
    </source>
</evidence>
<proteinExistence type="predicted"/>
<feature type="non-terminal residue" evidence="2">
    <location>
        <position position="1"/>
    </location>
</feature>
<sequence length="164" mass="18118">VFLRQTMAAAARLLALLCVLVVAAPCHGAFGGKKAGVGGGLTRTPSSVTVLGKLRMAMLEWYCVETTTHMEERPCQNHAFMVKMRQADTPEKRKLLVAERSKSMPTDDEGRRALAQQSRAGYVSMYKAYCEQETPKNPDVCSNDSLRKMYQAFERSPGKSAMPL</sequence>
<accession>A0A7S0QBF7</accession>
<organism evidence="2">
    <name type="scientific">Coccolithus braarudii</name>
    <dbReference type="NCBI Taxonomy" id="221442"/>
    <lineage>
        <taxon>Eukaryota</taxon>
        <taxon>Haptista</taxon>
        <taxon>Haptophyta</taxon>
        <taxon>Prymnesiophyceae</taxon>
        <taxon>Coccolithales</taxon>
        <taxon>Coccolithaceae</taxon>
        <taxon>Coccolithus</taxon>
    </lineage>
</organism>
<keyword evidence="1" id="KW-0732">Signal</keyword>
<gene>
    <name evidence="2" type="ORF">CPEL01642_LOCUS24571</name>
</gene>
<evidence type="ECO:0000313" key="2">
    <source>
        <dbReference type="EMBL" id="CAD8621188.1"/>
    </source>
</evidence>
<name>A0A7S0QBF7_9EUKA</name>
<protein>
    <submittedName>
        <fullName evidence="2">Uncharacterized protein</fullName>
    </submittedName>
</protein>